<proteinExistence type="inferred from homology"/>
<feature type="transmembrane region" description="Helical" evidence="4">
    <location>
        <begin position="553"/>
        <end position="578"/>
    </location>
</feature>
<dbReference type="EMBL" id="DSIY01000269">
    <property type="protein sequence ID" value="HEG92067.1"/>
    <property type="molecule type" value="Genomic_DNA"/>
</dbReference>
<keyword evidence="2" id="KW-0328">Glycosyltransferase</keyword>
<evidence type="ECO:0000259" key="5">
    <source>
        <dbReference type="Pfam" id="PF05157"/>
    </source>
</evidence>
<keyword evidence="3 7" id="KW-0808">Transferase</keyword>
<gene>
    <name evidence="7" type="ORF">ENP34_11625</name>
</gene>
<evidence type="ECO:0000313" key="7">
    <source>
        <dbReference type="EMBL" id="HEG92067.1"/>
    </source>
</evidence>
<dbReference type="AlphaFoldDB" id="A0A831X893"/>
<dbReference type="SUPFAM" id="SSF53448">
    <property type="entry name" value="Nucleotide-diphospho-sugar transferases"/>
    <property type="match status" value="1"/>
</dbReference>
<comment type="similarity">
    <text evidence="1">Belongs to the glycosyltransferase 2 family.</text>
</comment>
<feature type="domain" description="Type II secretion system protein GspE N-terminal" evidence="5">
    <location>
        <begin position="77"/>
        <end position="161"/>
    </location>
</feature>
<feature type="transmembrane region" description="Helical" evidence="4">
    <location>
        <begin position="211"/>
        <end position="232"/>
    </location>
</feature>
<dbReference type="InterPro" id="IPR001173">
    <property type="entry name" value="Glyco_trans_2-like"/>
</dbReference>
<evidence type="ECO:0000259" key="6">
    <source>
        <dbReference type="Pfam" id="PF13632"/>
    </source>
</evidence>
<dbReference type="InterPro" id="IPR029044">
    <property type="entry name" value="Nucleotide-diphossugar_trans"/>
</dbReference>
<dbReference type="GO" id="GO:0016757">
    <property type="term" value="F:glycosyltransferase activity"/>
    <property type="evidence" value="ECO:0007669"/>
    <property type="project" value="UniProtKB-KW"/>
</dbReference>
<dbReference type="Pfam" id="PF05157">
    <property type="entry name" value="MshEN"/>
    <property type="match status" value="1"/>
</dbReference>
<evidence type="ECO:0000256" key="1">
    <source>
        <dbReference type="ARBA" id="ARBA00006739"/>
    </source>
</evidence>
<keyword evidence="4" id="KW-1133">Transmembrane helix</keyword>
<feature type="transmembrane region" description="Helical" evidence="4">
    <location>
        <begin position="585"/>
        <end position="607"/>
    </location>
</feature>
<evidence type="ECO:0000256" key="2">
    <source>
        <dbReference type="ARBA" id="ARBA00022676"/>
    </source>
</evidence>
<keyword evidence="4" id="KW-0812">Transmembrane</keyword>
<dbReference type="InterPro" id="IPR037257">
    <property type="entry name" value="T2SS_E_N_sf"/>
</dbReference>
<sequence>MDERLISERQALSTVARSESRPRLGEALVQRGLLRHKDLEQALQLQRRTGDRLGRILIALGLVRRWQLYQVLAELWGHPFVDLLREPVDHHLARHFDPEDLVARRCIPVRREGGAVLVATAEPPSPALAELVRSALGPVEVKPVVTTDWDIDYAIRRVFRETLLDRATMGLYYHNPSESARTVFTRWQLGALVALGLGIAAGLHLATTLTLIALVALVNVGFMANVLFRFVVSMAGAQFEHVQAIGDEEVAALRDEELPTYTILVPVYREANVIGPLIENLRHLDYPASKLEILLLLEEDDEETIAAARAARPPETVTFVTVPNGEPKTKPKACNVGLFFAKGEYLAIYDAEDRPEPDQLKKAVIAFRKGPPELVCVQAALNYYNATENVLTQMFTLEYSYWFDYILPGLDRLRLPIPLGGTSNHFRTDLLRQLGGWDPFNVTEDADLGLRAAAKGYKVGVINSTTYEEANSRYGNWIRQRSRWIKGYMQTILVHTRNPVKLVRATGWRNLFGFVMLIGGTPLTFLCVPILWALYLAWLLARSQLGQALFPPAVLYVSLFNLLIGNGLMIYLNMLAVFKRRLYSLIPFALLNPLYWMLHSIAAYKALWQLLTRPFYWEKTLHGLSRYATPDAALVRPREPFA</sequence>
<dbReference type="Gene3D" id="1.10.40.70">
    <property type="match status" value="1"/>
</dbReference>
<dbReference type="PANTHER" id="PTHR43630">
    <property type="entry name" value="POLY-BETA-1,6-N-ACETYL-D-GLUCOSAMINE SYNTHASE"/>
    <property type="match status" value="1"/>
</dbReference>
<keyword evidence="4" id="KW-0472">Membrane</keyword>
<evidence type="ECO:0000256" key="4">
    <source>
        <dbReference type="SAM" id="Phobius"/>
    </source>
</evidence>
<dbReference type="Gene3D" id="3.30.300.160">
    <property type="entry name" value="Type II secretion system, protein E, N-terminal domain"/>
    <property type="match status" value="1"/>
</dbReference>
<dbReference type="Pfam" id="PF13632">
    <property type="entry name" value="Glyco_trans_2_3"/>
    <property type="match status" value="1"/>
</dbReference>
<evidence type="ECO:0000256" key="3">
    <source>
        <dbReference type="ARBA" id="ARBA00022679"/>
    </source>
</evidence>
<organism evidence="7">
    <name type="scientific">Thermorudis peleae</name>
    <dbReference type="NCBI Taxonomy" id="1382356"/>
    <lineage>
        <taxon>Bacteria</taxon>
        <taxon>Pseudomonadati</taxon>
        <taxon>Thermomicrobiota</taxon>
        <taxon>Thermomicrobia</taxon>
        <taxon>Thermomicrobia incertae sedis</taxon>
        <taxon>Thermorudis</taxon>
    </lineage>
</organism>
<reference evidence="7" key="1">
    <citation type="journal article" date="2020" name="mSystems">
        <title>Genome- and Community-Level Interaction Insights into Carbon Utilization and Element Cycling Functions of Hydrothermarchaeota in Hydrothermal Sediment.</title>
        <authorList>
            <person name="Zhou Z."/>
            <person name="Liu Y."/>
            <person name="Xu W."/>
            <person name="Pan J."/>
            <person name="Luo Z.H."/>
            <person name="Li M."/>
        </authorList>
    </citation>
    <scope>NUCLEOTIDE SEQUENCE [LARGE SCALE GENOMIC DNA]</scope>
    <source>
        <strain evidence="7">SpSt-210</strain>
    </source>
</reference>
<dbReference type="Gene3D" id="3.90.550.10">
    <property type="entry name" value="Spore Coat Polysaccharide Biosynthesis Protein SpsA, Chain A"/>
    <property type="match status" value="1"/>
</dbReference>
<accession>A0A831X893</accession>
<feature type="transmembrane region" description="Helical" evidence="4">
    <location>
        <begin position="187"/>
        <end position="205"/>
    </location>
</feature>
<name>A0A831X893_9BACT</name>
<comment type="caution">
    <text evidence="7">The sequence shown here is derived from an EMBL/GenBank/DDBJ whole genome shotgun (WGS) entry which is preliminary data.</text>
</comment>
<feature type="domain" description="Glycosyltransferase 2-like" evidence="6">
    <location>
        <begin position="347"/>
        <end position="540"/>
    </location>
</feature>
<dbReference type="PANTHER" id="PTHR43630:SF1">
    <property type="entry name" value="POLY-BETA-1,6-N-ACETYL-D-GLUCOSAMINE SYNTHASE"/>
    <property type="match status" value="1"/>
</dbReference>
<dbReference type="CDD" id="cd06427">
    <property type="entry name" value="CESA_like_2"/>
    <property type="match status" value="1"/>
</dbReference>
<feature type="transmembrane region" description="Helical" evidence="4">
    <location>
        <begin position="511"/>
        <end position="541"/>
    </location>
</feature>
<dbReference type="InterPro" id="IPR007831">
    <property type="entry name" value="T2SS_GspE_N"/>
</dbReference>
<protein>
    <submittedName>
        <fullName evidence="7">Glycosyltransferase</fullName>
    </submittedName>
</protein>
<dbReference type="SUPFAM" id="SSF160246">
    <property type="entry name" value="EspE N-terminal domain-like"/>
    <property type="match status" value="1"/>
</dbReference>